<keyword evidence="14" id="KW-1185">Reference proteome</keyword>
<dbReference type="PANTHER" id="PTHR23277:SF106">
    <property type="entry name" value="NECTIN-1 ISOFORM X1-RELATED"/>
    <property type="match status" value="1"/>
</dbReference>
<dbReference type="PROSITE" id="PS50835">
    <property type="entry name" value="IG_LIKE"/>
    <property type="match status" value="1"/>
</dbReference>
<evidence type="ECO:0000313" key="14">
    <source>
        <dbReference type="Proteomes" id="UP000694569"/>
    </source>
</evidence>
<dbReference type="PANTHER" id="PTHR23277">
    <property type="entry name" value="NECTIN-RELATED"/>
    <property type="match status" value="1"/>
</dbReference>
<dbReference type="InterPro" id="IPR036179">
    <property type="entry name" value="Ig-like_dom_sf"/>
</dbReference>
<dbReference type="InterPro" id="IPR013162">
    <property type="entry name" value="CD80_C2-set"/>
</dbReference>
<dbReference type="Pfam" id="PF07686">
    <property type="entry name" value="V-set"/>
    <property type="match status" value="1"/>
</dbReference>
<keyword evidence="3" id="KW-0812">Transmembrane</keyword>
<dbReference type="InterPro" id="IPR013783">
    <property type="entry name" value="Ig-like_fold"/>
</dbReference>
<comment type="subcellular location">
    <subcellularLocation>
        <location evidence="1">Membrane</location>
        <topology evidence="1">Single-pass membrane protein</topology>
    </subcellularLocation>
</comment>
<keyword evidence="9" id="KW-1015">Disulfide bond</keyword>
<keyword evidence="10" id="KW-0325">Glycoprotein</keyword>
<evidence type="ECO:0000256" key="4">
    <source>
        <dbReference type="ARBA" id="ARBA00022729"/>
    </source>
</evidence>
<evidence type="ECO:0000256" key="5">
    <source>
        <dbReference type="ARBA" id="ARBA00022737"/>
    </source>
</evidence>
<feature type="chain" id="PRO_5034444267" description="Ig-like domain-containing protein" evidence="11">
    <location>
        <begin position="30"/>
        <end position="242"/>
    </location>
</feature>
<keyword evidence="7" id="KW-1133">Transmembrane helix</keyword>
<dbReference type="GO" id="GO:0007156">
    <property type="term" value="P:homophilic cell adhesion via plasma membrane adhesion molecules"/>
    <property type="evidence" value="ECO:0007669"/>
    <property type="project" value="TreeGrafter"/>
</dbReference>
<proteinExistence type="inferred from homology"/>
<evidence type="ECO:0000256" key="6">
    <source>
        <dbReference type="ARBA" id="ARBA00022889"/>
    </source>
</evidence>
<dbReference type="InterPro" id="IPR003599">
    <property type="entry name" value="Ig_sub"/>
</dbReference>
<dbReference type="SMART" id="SM00409">
    <property type="entry name" value="IG"/>
    <property type="match status" value="1"/>
</dbReference>
<evidence type="ECO:0000256" key="8">
    <source>
        <dbReference type="ARBA" id="ARBA00023136"/>
    </source>
</evidence>
<evidence type="ECO:0000259" key="12">
    <source>
        <dbReference type="PROSITE" id="PS50835"/>
    </source>
</evidence>
<dbReference type="SUPFAM" id="SSF48726">
    <property type="entry name" value="Immunoglobulin"/>
    <property type="match status" value="2"/>
</dbReference>
<dbReference type="GO" id="GO:0005912">
    <property type="term" value="C:adherens junction"/>
    <property type="evidence" value="ECO:0007669"/>
    <property type="project" value="TreeGrafter"/>
</dbReference>
<evidence type="ECO:0000256" key="9">
    <source>
        <dbReference type="ARBA" id="ARBA00023157"/>
    </source>
</evidence>
<evidence type="ECO:0000256" key="3">
    <source>
        <dbReference type="ARBA" id="ARBA00022692"/>
    </source>
</evidence>
<name>A0A8C5QKI8_9ANUR</name>
<dbReference type="Pfam" id="PF08205">
    <property type="entry name" value="C2-set_2"/>
    <property type="match status" value="1"/>
</dbReference>
<keyword evidence="5" id="KW-0677">Repeat</keyword>
<dbReference type="OrthoDB" id="9422141at2759"/>
<keyword evidence="6" id="KW-0130">Cell adhesion</keyword>
<dbReference type="GO" id="GO:0007157">
    <property type="term" value="P:heterophilic cell-cell adhesion via plasma membrane cell adhesion molecules"/>
    <property type="evidence" value="ECO:0007669"/>
    <property type="project" value="TreeGrafter"/>
</dbReference>
<dbReference type="GO" id="GO:0016020">
    <property type="term" value="C:membrane"/>
    <property type="evidence" value="ECO:0007669"/>
    <property type="project" value="UniProtKB-SubCell"/>
</dbReference>
<reference evidence="13" key="1">
    <citation type="submission" date="2025-08" db="UniProtKB">
        <authorList>
            <consortium name="Ensembl"/>
        </authorList>
    </citation>
    <scope>IDENTIFICATION</scope>
</reference>
<feature type="signal peptide" evidence="11">
    <location>
        <begin position="1"/>
        <end position="29"/>
    </location>
</feature>
<accession>A0A8C5QKI8</accession>
<keyword evidence="4 11" id="KW-0732">Signal</keyword>
<reference evidence="13" key="2">
    <citation type="submission" date="2025-09" db="UniProtKB">
        <authorList>
            <consortium name="Ensembl"/>
        </authorList>
    </citation>
    <scope>IDENTIFICATION</scope>
</reference>
<sequence length="242" mass="26554">MLGASRCRRISGVLLAMLTASLLIRSGQLQVSVRVIGEVTAVQGRDVTLTCNVETKEDVSQLTWQKKMDPNNENLLTYRAGREPTYLTPFAQDRIRILGKGTFDVGDILIRDVRLSDEGTYVCGFSTHPSGIQEREIKLQVHVPPTVSIYLPPIPVQVLPRNVAECTAAAAKPPAFITWVCSSLPYNVNTTDIVHQNKTVTRTSRLWMIPTRSLSGQNATCLVLPTRGGPTGGELHLGQYSV</sequence>
<dbReference type="InterPro" id="IPR013106">
    <property type="entry name" value="Ig_V-set"/>
</dbReference>
<protein>
    <recommendedName>
        <fullName evidence="12">Ig-like domain-containing protein</fullName>
    </recommendedName>
</protein>
<dbReference type="Proteomes" id="UP000694569">
    <property type="component" value="Unplaced"/>
</dbReference>
<dbReference type="AlphaFoldDB" id="A0A8C5QKI8"/>
<dbReference type="InterPro" id="IPR007110">
    <property type="entry name" value="Ig-like_dom"/>
</dbReference>
<evidence type="ECO:0000313" key="13">
    <source>
        <dbReference type="Ensembl" id="ENSLLEP00000038781.1"/>
    </source>
</evidence>
<evidence type="ECO:0000256" key="7">
    <source>
        <dbReference type="ARBA" id="ARBA00022989"/>
    </source>
</evidence>
<feature type="domain" description="Ig-like" evidence="12">
    <location>
        <begin position="29"/>
        <end position="140"/>
    </location>
</feature>
<organism evidence="13 14">
    <name type="scientific">Leptobrachium leishanense</name>
    <name type="common">Leishan spiny toad</name>
    <dbReference type="NCBI Taxonomy" id="445787"/>
    <lineage>
        <taxon>Eukaryota</taxon>
        <taxon>Metazoa</taxon>
        <taxon>Chordata</taxon>
        <taxon>Craniata</taxon>
        <taxon>Vertebrata</taxon>
        <taxon>Euteleostomi</taxon>
        <taxon>Amphibia</taxon>
        <taxon>Batrachia</taxon>
        <taxon>Anura</taxon>
        <taxon>Pelobatoidea</taxon>
        <taxon>Megophryidae</taxon>
        <taxon>Leptobrachium</taxon>
    </lineage>
</organism>
<evidence type="ECO:0000256" key="11">
    <source>
        <dbReference type="SAM" id="SignalP"/>
    </source>
</evidence>
<evidence type="ECO:0000256" key="10">
    <source>
        <dbReference type="ARBA" id="ARBA00023180"/>
    </source>
</evidence>
<dbReference type="Gene3D" id="2.60.40.10">
    <property type="entry name" value="Immunoglobulins"/>
    <property type="match status" value="2"/>
</dbReference>
<dbReference type="Ensembl" id="ENSLLET00000040318.1">
    <property type="protein sequence ID" value="ENSLLEP00000038781.1"/>
    <property type="gene ID" value="ENSLLEG00000024611.1"/>
</dbReference>
<dbReference type="GeneTree" id="ENSGT00940000157535"/>
<evidence type="ECO:0000256" key="2">
    <source>
        <dbReference type="ARBA" id="ARBA00007810"/>
    </source>
</evidence>
<evidence type="ECO:0000256" key="1">
    <source>
        <dbReference type="ARBA" id="ARBA00004167"/>
    </source>
</evidence>
<dbReference type="InterPro" id="IPR051427">
    <property type="entry name" value="Nectin/Nectin-like"/>
</dbReference>
<comment type="similarity">
    <text evidence="2">Belongs to the nectin family.</text>
</comment>
<keyword evidence="8" id="KW-0472">Membrane</keyword>